<evidence type="ECO:0000256" key="2">
    <source>
        <dbReference type="ARBA" id="ARBA00023015"/>
    </source>
</evidence>
<gene>
    <name evidence="5" type="ORF">LCGC14_2565750</name>
</gene>
<reference evidence="5" key="1">
    <citation type="journal article" date="2015" name="Nature">
        <title>Complex archaea that bridge the gap between prokaryotes and eukaryotes.</title>
        <authorList>
            <person name="Spang A."/>
            <person name="Saw J.H."/>
            <person name="Jorgensen S.L."/>
            <person name="Zaremba-Niedzwiedzka K."/>
            <person name="Martijn J."/>
            <person name="Lind A.E."/>
            <person name="van Eijk R."/>
            <person name="Schleper C."/>
            <person name="Guy L."/>
            <person name="Ettema T.J."/>
        </authorList>
    </citation>
    <scope>NUCLEOTIDE SEQUENCE</scope>
</reference>
<dbReference type="InterPro" id="IPR036388">
    <property type="entry name" value="WH-like_DNA-bd_sf"/>
</dbReference>
<dbReference type="GO" id="GO:0045892">
    <property type="term" value="P:negative regulation of DNA-templated transcription"/>
    <property type="evidence" value="ECO:0007669"/>
    <property type="project" value="InterPro"/>
</dbReference>
<dbReference type="SUPFAM" id="SSF46785">
    <property type="entry name" value="Winged helix' DNA-binding domain"/>
    <property type="match status" value="1"/>
</dbReference>
<dbReference type="PIRSF" id="PIRSF019455">
    <property type="entry name" value="CopR_AtkY"/>
    <property type="match status" value="1"/>
</dbReference>
<dbReference type="Pfam" id="PF03965">
    <property type="entry name" value="Penicillinase_R"/>
    <property type="match status" value="1"/>
</dbReference>
<sequence length="129" mass="14292">MVRPRSVHPTPAELDVLKVIWDRGPSTVREMMAALKQRPARAYTSVMSLLSVMADKRLLKRTPRGRAFVYSARVQRHDALGGMVGDLLRRAFDGSASALVVQLLEGADVTAEELDEIARTIAAHKRRGE</sequence>
<dbReference type="InterPro" id="IPR036390">
    <property type="entry name" value="WH_DNA-bd_sf"/>
</dbReference>
<comment type="caution">
    <text evidence="5">The sequence shown here is derived from an EMBL/GenBank/DDBJ whole genome shotgun (WGS) entry which is preliminary data.</text>
</comment>
<dbReference type="Gene3D" id="1.10.4040.10">
    <property type="entry name" value="Penicillinase repressor domain"/>
    <property type="match status" value="1"/>
</dbReference>
<accession>A0A0F9DBL8</accession>
<proteinExistence type="inferred from homology"/>
<evidence type="ECO:0000256" key="4">
    <source>
        <dbReference type="ARBA" id="ARBA00023163"/>
    </source>
</evidence>
<name>A0A0F9DBL8_9ZZZZ</name>
<dbReference type="EMBL" id="LAZR01042478">
    <property type="protein sequence ID" value="KKL09448.1"/>
    <property type="molecule type" value="Genomic_DNA"/>
</dbReference>
<comment type="similarity">
    <text evidence="1">Belongs to the BlaI transcriptional regulatory family.</text>
</comment>
<protein>
    <recommendedName>
        <fullName evidence="6">HTH marR-type domain-containing protein</fullName>
    </recommendedName>
</protein>
<dbReference type="Gene3D" id="1.10.10.10">
    <property type="entry name" value="Winged helix-like DNA-binding domain superfamily/Winged helix DNA-binding domain"/>
    <property type="match status" value="1"/>
</dbReference>
<evidence type="ECO:0000256" key="1">
    <source>
        <dbReference type="ARBA" id="ARBA00011046"/>
    </source>
</evidence>
<evidence type="ECO:0000256" key="3">
    <source>
        <dbReference type="ARBA" id="ARBA00023125"/>
    </source>
</evidence>
<dbReference type="AlphaFoldDB" id="A0A0F9DBL8"/>
<keyword evidence="4" id="KW-0804">Transcription</keyword>
<dbReference type="InterPro" id="IPR005650">
    <property type="entry name" value="BlaI_family"/>
</dbReference>
<dbReference type="GO" id="GO:0003677">
    <property type="term" value="F:DNA binding"/>
    <property type="evidence" value="ECO:0007669"/>
    <property type="project" value="UniProtKB-KW"/>
</dbReference>
<evidence type="ECO:0008006" key="6">
    <source>
        <dbReference type="Google" id="ProtNLM"/>
    </source>
</evidence>
<organism evidence="5">
    <name type="scientific">marine sediment metagenome</name>
    <dbReference type="NCBI Taxonomy" id="412755"/>
    <lineage>
        <taxon>unclassified sequences</taxon>
        <taxon>metagenomes</taxon>
        <taxon>ecological metagenomes</taxon>
    </lineage>
</organism>
<keyword evidence="2" id="KW-0805">Transcription regulation</keyword>
<keyword evidence="3" id="KW-0238">DNA-binding</keyword>
<evidence type="ECO:0000313" key="5">
    <source>
        <dbReference type="EMBL" id="KKL09448.1"/>
    </source>
</evidence>